<comment type="caution">
    <text evidence="2">The sequence shown here is derived from an EMBL/GenBank/DDBJ whole genome shotgun (WGS) entry which is preliminary data.</text>
</comment>
<evidence type="ECO:0000313" key="3">
    <source>
        <dbReference type="Proteomes" id="UP000887013"/>
    </source>
</evidence>
<organism evidence="2 3">
    <name type="scientific">Nephila pilipes</name>
    <name type="common">Giant wood spider</name>
    <name type="synonym">Nephila maculata</name>
    <dbReference type="NCBI Taxonomy" id="299642"/>
    <lineage>
        <taxon>Eukaryota</taxon>
        <taxon>Metazoa</taxon>
        <taxon>Ecdysozoa</taxon>
        <taxon>Arthropoda</taxon>
        <taxon>Chelicerata</taxon>
        <taxon>Arachnida</taxon>
        <taxon>Araneae</taxon>
        <taxon>Araneomorphae</taxon>
        <taxon>Entelegynae</taxon>
        <taxon>Araneoidea</taxon>
        <taxon>Nephilidae</taxon>
        <taxon>Nephila</taxon>
    </lineage>
</organism>
<dbReference type="Proteomes" id="UP000887013">
    <property type="component" value="Unassembled WGS sequence"/>
</dbReference>
<feature type="region of interest" description="Disordered" evidence="1">
    <location>
        <begin position="45"/>
        <end position="84"/>
    </location>
</feature>
<accession>A0A8X6IGG3</accession>
<dbReference type="AlphaFoldDB" id="A0A8X6IGG3"/>
<feature type="compositionally biased region" description="Basic residues" evidence="1">
    <location>
        <begin position="72"/>
        <end position="84"/>
    </location>
</feature>
<keyword evidence="3" id="KW-1185">Reference proteome</keyword>
<reference evidence="2" key="1">
    <citation type="submission" date="2020-08" db="EMBL/GenBank/DDBJ databases">
        <title>Multicomponent nature underlies the extraordinary mechanical properties of spider dragline silk.</title>
        <authorList>
            <person name="Kono N."/>
            <person name="Nakamura H."/>
            <person name="Mori M."/>
            <person name="Yoshida Y."/>
            <person name="Ohtoshi R."/>
            <person name="Malay A.D."/>
            <person name="Moran D.A.P."/>
            <person name="Tomita M."/>
            <person name="Numata K."/>
            <person name="Arakawa K."/>
        </authorList>
    </citation>
    <scope>NUCLEOTIDE SEQUENCE</scope>
</reference>
<sequence length="84" mass="9857">MRFAYKNYICMRKSQRLLSKWALLSVEIRSSVNLNFARPPGFYHRSRKRGFGLGRPSGTDQELLDRNPSKTSRMKPKFHQKLVA</sequence>
<name>A0A8X6IGG3_NEPPI</name>
<evidence type="ECO:0000256" key="1">
    <source>
        <dbReference type="SAM" id="MobiDB-lite"/>
    </source>
</evidence>
<protein>
    <submittedName>
        <fullName evidence="2">Uncharacterized protein</fullName>
    </submittedName>
</protein>
<gene>
    <name evidence="2" type="ORF">NPIL_246001</name>
</gene>
<proteinExistence type="predicted"/>
<dbReference type="EMBL" id="BMAW01090282">
    <property type="protein sequence ID" value="GFS44030.1"/>
    <property type="molecule type" value="Genomic_DNA"/>
</dbReference>
<evidence type="ECO:0000313" key="2">
    <source>
        <dbReference type="EMBL" id="GFS44030.1"/>
    </source>
</evidence>